<keyword evidence="2 3" id="KW-0694">RNA-binding</keyword>
<organism evidence="4 5">
    <name type="scientific">Candidatus Amesbacteria bacterium GW2011_GWA2_42_12</name>
    <dbReference type="NCBI Taxonomy" id="1618356"/>
    <lineage>
        <taxon>Bacteria</taxon>
        <taxon>Candidatus Amesiibacteriota</taxon>
    </lineage>
</organism>
<dbReference type="CDD" id="cd09294">
    <property type="entry name" value="SmpB"/>
    <property type="match status" value="1"/>
</dbReference>
<comment type="similarity">
    <text evidence="3">Belongs to the SmpB family.</text>
</comment>
<comment type="function">
    <text evidence="3">Required for rescue of stalled ribosomes mediated by trans-translation. Binds to transfer-messenger RNA (tmRNA), required for stable association of tmRNA with ribosomes. tmRNA and SmpB together mimic tRNA shape, replacing the anticodon stem-loop with SmpB. tmRNA is encoded by the ssrA gene; the 2 termini fold to resemble tRNA(Ala) and it encodes a 'tag peptide', a short internal open reading frame. During trans-translation Ala-aminoacylated tmRNA acts like a tRNA, entering the A-site of stalled ribosomes, displacing the stalled mRNA. The ribosome then switches to translate the ORF on the tmRNA; the nascent peptide is terminated with the 'tag peptide' encoded by the tmRNA and targeted for degradation. The ribosome is freed to recommence translation, which seems to be the essential function of trans-translation.</text>
</comment>
<evidence type="ECO:0000256" key="2">
    <source>
        <dbReference type="ARBA" id="ARBA00022884"/>
    </source>
</evidence>
<dbReference type="SUPFAM" id="SSF74982">
    <property type="entry name" value="Small protein B (SmpB)"/>
    <property type="match status" value="1"/>
</dbReference>
<dbReference type="PANTHER" id="PTHR30308">
    <property type="entry name" value="TMRNA-BINDING COMPONENT OF TRANS-TRANSLATION TAGGING COMPLEX"/>
    <property type="match status" value="1"/>
</dbReference>
<evidence type="ECO:0000256" key="3">
    <source>
        <dbReference type="HAMAP-Rule" id="MF_00023"/>
    </source>
</evidence>
<dbReference type="GO" id="GO:0070930">
    <property type="term" value="P:trans-translation-dependent protein tagging"/>
    <property type="evidence" value="ECO:0007669"/>
    <property type="project" value="TreeGrafter"/>
</dbReference>
<dbReference type="HAMAP" id="MF_00023">
    <property type="entry name" value="SmpB"/>
    <property type="match status" value="1"/>
</dbReference>
<dbReference type="GO" id="GO:0003723">
    <property type="term" value="F:RNA binding"/>
    <property type="evidence" value="ECO:0007669"/>
    <property type="project" value="UniProtKB-UniRule"/>
</dbReference>
<dbReference type="EMBL" id="LCCN01000005">
    <property type="protein sequence ID" value="KKS32751.1"/>
    <property type="molecule type" value="Genomic_DNA"/>
</dbReference>
<evidence type="ECO:0000256" key="1">
    <source>
        <dbReference type="ARBA" id="ARBA00022490"/>
    </source>
</evidence>
<name>A0A0G1AF46_9BACT</name>
<accession>A0A0G1AF46</accession>
<dbReference type="GO" id="GO:0005829">
    <property type="term" value="C:cytosol"/>
    <property type="evidence" value="ECO:0007669"/>
    <property type="project" value="TreeGrafter"/>
</dbReference>
<dbReference type="GO" id="GO:0070929">
    <property type="term" value="P:trans-translation"/>
    <property type="evidence" value="ECO:0007669"/>
    <property type="project" value="UniProtKB-UniRule"/>
</dbReference>
<protein>
    <recommendedName>
        <fullName evidence="3">SsrA-binding protein</fullName>
    </recommendedName>
    <alternativeName>
        <fullName evidence="3">Small protein B</fullName>
    </alternativeName>
</protein>
<evidence type="ECO:0000313" key="4">
    <source>
        <dbReference type="EMBL" id="KKS32751.1"/>
    </source>
</evidence>
<dbReference type="NCBIfam" id="TIGR00086">
    <property type="entry name" value="smpB"/>
    <property type="match status" value="1"/>
</dbReference>
<dbReference type="Proteomes" id="UP000034160">
    <property type="component" value="Unassembled WGS sequence"/>
</dbReference>
<keyword evidence="1 3" id="KW-0963">Cytoplasm</keyword>
<sequence>MKIVNQKAKFDYELGERIEAGIVLNGAEAKSAYGGAIDMTHSYAKIMPSKFKGQREAWVINLHIYPYSHADNDKYDPKRTRKLLLHQKELLSLETKMRTARLQLVPTAMYTSSGKIKVELALSRGKRVFEKRESIKKKDLDREMERGSK</sequence>
<proteinExistence type="inferred from homology"/>
<evidence type="ECO:0000313" key="5">
    <source>
        <dbReference type="Proteomes" id="UP000034160"/>
    </source>
</evidence>
<comment type="subcellular location">
    <subcellularLocation>
        <location evidence="3">Cytoplasm</location>
    </subcellularLocation>
    <text evidence="3">The tmRNA-SmpB complex associates with stalled 70S ribosomes.</text>
</comment>
<dbReference type="InterPro" id="IPR000037">
    <property type="entry name" value="SsrA-bd_prot"/>
</dbReference>
<dbReference type="InterPro" id="IPR023620">
    <property type="entry name" value="SmpB"/>
</dbReference>
<gene>
    <name evidence="3" type="primary">smpB</name>
    <name evidence="4" type="ORF">UU93_C0005G0059</name>
</gene>
<dbReference type="STRING" id="1618356.UU93_C0005G0059"/>
<dbReference type="NCBIfam" id="NF003843">
    <property type="entry name" value="PRK05422.1"/>
    <property type="match status" value="1"/>
</dbReference>
<dbReference type="Pfam" id="PF01668">
    <property type="entry name" value="SmpB"/>
    <property type="match status" value="1"/>
</dbReference>
<dbReference type="PATRIC" id="fig|1618356.3.peg.351"/>
<dbReference type="AlphaFoldDB" id="A0A0G1AF46"/>
<comment type="caution">
    <text evidence="4">The sequence shown here is derived from an EMBL/GenBank/DDBJ whole genome shotgun (WGS) entry which is preliminary data.</text>
</comment>
<reference evidence="4 5" key="1">
    <citation type="journal article" date="2015" name="Nature">
        <title>rRNA introns, odd ribosomes, and small enigmatic genomes across a large radiation of phyla.</title>
        <authorList>
            <person name="Brown C.T."/>
            <person name="Hug L.A."/>
            <person name="Thomas B.C."/>
            <person name="Sharon I."/>
            <person name="Castelle C.J."/>
            <person name="Singh A."/>
            <person name="Wilkins M.J."/>
            <person name="Williams K.H."/>
            <person name="Banfield J.F."/>
        </authorList>
    </citation>
    <scope>NUCLEOTIDE SEQUENCE [LARGE SCALE GENOMIC DNA]</scope>
</reference>
<dbReference type="Gene3D" id="2.40.280.10">
    <property type="match status" value="1"/>
</dbReference>
<dbReference type="PANTHER" id="PTHR30308:SF2">
    <property type="entry name" value="SSRA-BINDING PROTEIN"/>
    <property type="match status" value="1"/>
</dbReference>